<comment type="caution">
    <text evidence="2">The sequence shown here is derived from an EMBL/GenBank/DDBJ whole genome shotgun (WGS) entry which is preliminary data.</text>
</comment>
<keyword evidence="3" id="KW-1185">Reference proteome</keyword>
<gene>
    <name evidence="2" type="ORF">IYQ_13988</name>
</gene>
<proteinExistence type="predicted"/>
<name>A0ABP2MYL2_AERSS</name>
<sequence>MERQTEIGMQRPAQRGHACNICLILFHPDYDRRLRHLTGSADPDSGVKPKSGARGLPESDRDTAGGELHPALRISADSLKKKTQDTSPKPIKDEYGTDQRP</sequence>
<protein>
    <submittedName>
        <fullName evidence="2">Uncharacterized protein</fullName>
    </submittedName>
</protein>
<evidence type="ECO:0000313" key="2">
    <source>
        <dbReference type="EMBL" id="EHI51786.1"/>
    </source>
</evidence>
<feature type="region of interest" description="Disordered" evidence="1">
    <location>
        <begin position="35"/>
        <end position="101"/>
    </location>
</feature>
<reference evidence="2 3" key="1">
    <citation type="journal article" date="2012" name="Front. Microbiol.">
        <title>Draft Genome Sequence of the Virulent Strain 01-B526 of the Fish Pathogen Aeromonas salmonicida.</title>
        <authorList>
            <person name="Charette S.J."/>
            <person name="Brochu F."/>
            <person name="Boyle B."/>
            <person name="Filion G."/>
            <person name="Tanaka K.H."/>
            <person name="Derome N."/>
        </authorList>
    </citation>
    <scope>NUCLEOTIDE SEQUENCE [LARGE SCALE GENOMIC DNA]</scope>
    <source>
        <strain evidence="2 3">01-B526</strain>
    </source>
</reference>
<organism evidence="2 3">
    <name type="scientific">Aeromonas salmonicida subsp. salmonicida 01-B526</name>
    <dbReference type="NCBI Taxonomy" id="1076135"/>
    <lineage>
        <taxon>Bacteria</taxon>
        <taxon>Pseudomonadati</taxon>
        <taxon>Pseudomonadota</taxon>
        <taxon>Gammaproteobacteria</taxon>
        <taxon>Aeromonadales</taxon>
        <taxon>Aeromonadaceae</taxon>
        <taxon>Aeromonas</taxon>
    </lineage>
</organism>
<evidence type="ECO:0000256" key="1">
    <source>
        <dbReference type="SAM" id="MobiDB-lite"/>
    </source>
</evidence>
<evidence type="ECO:0000313" key="3">
    <source>
        <dbReference type="Proteomes" id="UP000006428"/>
    </source>
</evidence>
<accession>A0ABP2MYL2</accession>
<feature type="compositionally biased region" description="Basic and acidic residues" evidence="1">
    <location>
        <begin position="78"/>
        <end position="101"/>
    </location>
</feature>
<dbReference type="Proteomes" id="UP000006428">
    <property type="component" value="Unassembled WGS sequence"/>
</dbReference>
<dbReference type="EMBL" id="AGVO01000052">
    <property type="protein sequence ID" value="EHI51786.1"/>
    <property type="molecule type" value="Genomic_DNA"/>
</dbReference>